<feature type="region of interest" description="Disordered" evidence="1">
    <location>
        <begin position="226"/>
        <end position="257"/>
    </location>
</feature>
<dbReference type="EMBL" id="KB292627">
    <property type="protein sequence ID" value="ELU17187.1"/>
    <property type="molecule type" value="Genomic_DNA"/>
</dbReference>
<feature type="transmembrane region" description="Helical" evidence="2">
    <location>
        <begin position="71"/>
        <end position="94"/>
    </location>
</feature>
<dbReference type="Proteomes" id="UP000014760">
    <property type="component" value="Unassembled WGS sequence"/>
</dbReference>
<evidence type="ECO:0000256" key="2">
    <source>
        <dbReference type="SAM" id="Phobius"/>
    </source>
</evidence>
<gene>
    <name evidence="3" type="ORF">CAPTEDRAFT_226818</name>
</gene>
<sequence length="336" mass="38336">MDTLPENRIAETPNPQLRALLDKRTRPDGEPLPVNGQHRDATDCELALHTGQPEHRDVPERESCATVAWRWYKLIFVSLSLLLAIFDLVADWLAVKDFLIYDGGNLAIALTFFISCSTILFFMEVYNGVLSVRVYGFKKGNRDKVELWREALSFSLLLLEDLPVTMIMYTAFRGKNCKLYQRIFEDSKVARTALLAAFISAIWKGVLSLKYCLQVVCKENYTPWKKKDSNAQPARRRRSSLPAPSIQRPNARSRPRPARQISLTWEDRMFCCACVRCRPLRILVNTLVCLFTAYVFLTFVREDNIGSKPECHAIPLDEIPGLGADCLSVAYLYDAM</sequence>
<keyword evidence="2" id="KW-0472">Membrane</keyword>
<dbReference type="AlphaFoldDB" id="R7VF55"/>
<evidence type="ECO:0000313" key="3">
    <source>
        <dbReference type="EMBL" id="ELU17187.1"/>
    </source>
</evidence>
<feature type="transmembrane region" description="Helical" evidence="2">
    <location>
        <begin position="282"/>
        <end position="300"/>
    </location>
</feature>
<accession>R7VF55</accession>
<reference evidence="4" key="3">
    <citation type="submission" date="2015-06" db="UniProtKB">
        <authorList>
            <consortium name="EnsemblMetazoa"/>
        </authorList>
    </citation>
    <scope>IDENTIFICATION</scope>
</reference>
<reference evidence="5" key="1">
    <citation type="submission" date="2012-12" db="EMBL/GenBank/DDBJ databases">
        <authorList>
            <person name="Hellsten U."/>
            <person name="Grimwood J."/>
            <person name="Chapman J.A."/>
            <person name="Shapiro H."/>
            <person name="Aerts A."/>
            <person name="Otillar R.P."/>
            <person name="Terry A.Y."/>
            <person name="Boore J.L."/>
            <person name="Simakov O."/>
            <person name="Marletaz F."/>
            <person name="Cho S.-J."/>
            <person name="Edsinger-Gonzales E."/>
            <person name="Havlak P."/>
            <person name="Kuo D.-H."/>
            <person name="Larsson T."/>
            <person name="Lv J."/>
            <person name="Arendt D."/>
            <person name="Savage R."/>
            <person name="Osoegawa K."/>
            <person name="de Jong P."/>
            <person name="Lindberg D.R."/>
            <person name="Seaver E.C."/>
            <person name="Weisblat D.A."/>
            <person name="Putnam N.H."/>
            <person name="Grigoriev I.V."/>
            <person name="Rokhsar D.S."/>
        </authorList>
    </citation>
    <scope>NUCLEOTIDE SEQUENCE</scope>
    <source>
        <strain evidence="5">I ESC-2004</strain>
    </source>
</reference>
<keyword evidence="5" id="KW-1185">Reference proteome</keyword>
<evidence type="ECO:0000256" key="1">
    <source>
        <dbReference type="SAM" id="MobiDB-lite"/>
    </source>
</evidence>
<reference evidence="3 5" key="2">
    <citation type="journal article" date="2013" name="Nature">
        <title>Insights into bilaterian evolution from three spiralian genomes.</title>
        <authorList>
            <person name="Simakov O."/>
            <person name="Marletaz F."/>
            <person name="Cho S.J."/>
            <person name="Edsinger-Gonzales E."/>
            <person name="Havlak P."/>
            <person name="Hellsten U."/>
            <person name="Kuo D.H."/>
            <person name="Larsson T."/>
            <person name="Lv J."/>
            <person name="Arendt D."/>
            <person name="Savage R."/>
            <person name="Osoegawa K."/>
            <person name="de Jong P."/>
            <person name="Grimwood J."/>
            <person name="Chapman J.A."/>
            <person name="Shapiro H."/>
            <person name="Aerts A."/>
            <person name="Otillar R.P."/>
            <person name="Terry A.Y."/>
            <person name="Boore J.L."/>
            <person name="Grigoriev I.V."/>
            <person name="Lindberg D.R."/>
            <person name="Seaver E.C."/>
            <person name="Weisblat D.A."/>
            <person name="Putnam N.H."/>
            <person name="Rokhsar D.S."/>
        </authorList>
    </citation>
    <scope>NUCLEOTIDE SEQUENCE</scope>
    <source>
        <strain evidence="3 5">I ESC-2004</strain>
    </source>
</reference>
<protein>
    <submittedName>
        <fullName evidence="3 4">Uncharacterized protein</fullName>
    </submittedName>
</protein>
<dbReference type="HOGENOM" id="CLU_744420_0_0_1"/>
<feature type="transmembrane region" description="Helical" evidence="2">
    <location>
        <begin position="106"/>
        <end position="130"/>
    </location>
</feature>
<name>R7VF55_CAPTE</name>
<evidence type="ECO:0000313" key="5">
    <source>
        <dbReference type="Proteomes" id="UP000014760"/>
    </source>
</evidence>
<keyword evidence="2" id="KW-1133">Transmembrane helix</keyword>
<organism evidence="3">
    <name type="scientific">Capitella teleta</name>
    <name type="common">Polychaete worm</name>
    <dbReference type="NCBI Taxonomy" id="283909"/>
    <lineage>
        <taxon>Eukaryota</taxon>
        <taxon>Metazoa</taxon>
        <taxon>Spiralia</taxon>
        <taxon>Lophotrochozoa</taxon>
        <taxon>Annelida</taxon>
        <taxon>Polychaeta</taxon>
        <taxon>Sedentaria</taxon>
        <taxon>Scolecida</taxon>
        <taxon>Capitellidae</taxon>
        <taxon>Capitella</taxon>
    </lineage>
</organism>
<keyword evidence="2" id="KW-0812">Transmembrane</keyword>
<feature type="compositionally biased region" description="Low complexity" evidence="1">
    <location>
        <begin position="240"/>
        <end position="250"/>
    </location>
</feature>
<proteinExistence type="predicted"/>
<dbReference type="EnsemblMetazoa" id="CapteT226818">
    <property type="protein sequence ID" value="CapteP226818"/>
    <property type="gene ID" value="CapteG226818"/>
</dbReference>
<dbReference type="EMBL" id="AMQN01004099">
    <property type="status" value="NOT_ANNOTATED_CDS"/>
    <property type="molecule type" value="Genomic_DNA"/>
</dbReference>
<feature type="transmembrane region" description="Helical" evidence="2">
    <location>
        <begin position="151"/>
        <end position="172"/>
    </location>
</feature>
<evidence type="ECO:0000313" key="4">
    <source>
        <dbReference type="EnsemblMetazoa" id="CapteP226818"/>
    </source>
</evidence>